<dbReference type="EMBL" id="JBHUDO010000002">
    <property type="protein sequence ID" value="MFD1645382.1"/>
    <property type="molecule type" value="Genomic_DNA"/>
</dbReference>
<organism evidence="2 3">
    <name type="scientific">Haloarchaeobius litoreus</name>
    <dbReference type="NCBI Taxonomy" id="755306"/>
    <lineage>
        <taxon>Archaea</taxon>
        <taxon>Methanobacteriati</taxon>
        <taxon>Methanobacteriota</taxon>
        <taxon>Stenosarchaea group</taxon>
        <taxon>Halobacteria</taxon>
        <taxon>Halobacteriales</taxon>
        <taxon>Halorubellaceae</taxon>
        <taxon>Haloarchaeobius</taxon>
    </lineage>
</organism>
<evidence type="ECO:0000259" key="1">
    <source>
        <dbReference type="Pfam" id="PF26490"/>
    </source>
</evidence>
<dbReference type="AlphaFoldDB" id="A0ABD6DGM4"/>
<dbReference type="RefSeq" id="WP_256399105.1">
    <property type="nucleotide sequence ID" value="NZ_JANHJR010000001.1"/>
</dbReference>
<accession>A0ABD6DGM4</accession>
<dbReference type="InterPro" id="IPR058473">
    <property type="entry name" value="DUF8159"/>
</dbReference>
<dbReference type="Pfam" id="PF26490">
    <property type="entry name" value="DUF8159"/>
    <property type="match status" value="1"/>
</dbReference>
<name>A0ABD6DGM4_9EURY</name>
<comment type="caution">
    <text evidence="2">The sequence shown here is derived from an EMBL/GenBank/DDBJ whole genome shotgun (WGS) entry which is preliminary data.</text>
</comment>
<evidence type="ECO:0000313" key="3">
    <source>
        <dbReference type="Proteomes" id="UP001597034"/>
    </source>
</evidence>
<proteinExistence type="predicted"/>
<sequence length="159" mass="17197">MPQDSMTTRRSVLAGGAAALAGLAGCLGGNQVQKSEPNQDGEGTLGELRWILEETHGLTVTSMTFDDEVVDLEYESSAGDRAESREEIGQVISSYGLIIDSGGPSSRLEASIADRFPEQAQEYHVEASWVAQWRAGEMSDALVAQRVFNTRRFPESATE</sequence>
<keyword evidence="3" id="KW-1185">Reference proteome</keyword>
<dbReference type="Proteomes" id="UP001597034">
    <property type="component" value="Unassembled WGS sequence"/>
</dbReference>
<reference evidence="2 3" key="1">
    <citation type="journal article" date="2019" name="Int. J. Syst. Evol. Microbiol.">
        <title>The Global Catalogue of Microorganisms (GCM) 10K type strain sequencing project: providing services to taxonomists for standard genome sequencing and annotation.</title>
        <authorList>
            <consortium name="The Broad Institute Genomics Platform"/>
            <consortium name="The Broad Institute Genome Sequencing Center for Infectious Disease"/>
            <person name="Wu L."/>
            <person name="Ma J."/>
        </authorList>
    </citation>
    <scope>NUCLEOTIDE SEQUENCE [LARGE SCALE GENOMIC DNA]</scope>
    <source>
        <strain evidence="2 3">CGMCC 1.10390</strain>
    </source>
</reference>
<evidence type="ECO:0000313" key="2">
    <source>
        <dbReference type="EMBL" id="MFD1645382.1"/>
    </source>
</evidence>
<protein>
    <recommendedName>
        <fullName evidence="1">DUF8159 domain-containing protein</fullName>
    </recommendedName>
</protein>
<feature type="domain" description="DUF8159" evidence="1">
    <location>
        <begin position="47"/>
        <end position="153"/>
    </location>
</feature>
<gene>
    <name evidence="2" type="ORF">ACFSBL_06790</name>
</gene>